<evidence type="ECO:0000313" key="1">
    <source>
        <dbReference type="EMBL" id="AHC40550.1"/>
    </source>
</evidence>
<dbReference type="RefSeq" id="WP_024071576.1">
    <property type="nucleotide sequence ID" value="NC_023062.1"/>
</dbReference>
<reference evidence="1 2" key="1">
    <citation type="journal article" date="2014" name="Genome Announc.">
        <title>Complete Genome Sequence of Mycoplasma ovis Strain Michigan, a Hemoplasma of Sheep with Two Distinct 16S rRNA Genes.</title>
        <authorList>
            <person name="Deshuillers P.L."/>
            <person name="Santos A.P."/>
            <person name="do Nascimento N.C."/>
            <person name="Hampel J.A."/>
            <person name="Bergin I.L."/>
            <person name="Dyson M.C."/>
            <person name="Messick J.B."/>
        </authorList>
    </citation>
    <scope>NUCLEOTIDE SEQUENCE [LARGE SCALE GENOMIC DNA]</scope>
    <source>
        <strain evidence="1 2">Michigan</strain>
    </source>
</reference>
<protein>
    <submittedName>
        <fullName evidence="1">Uncharacterized protein</fullName>
    </submittedName>
</protein>
<accession>A0ABM5P262</accession>
<organism evidence="1 2">
    <name type="scientific">Mycoplasma ovis str. Michigan</name>
    <dbReference type="NCBI Taxonomy" id="1415773"/>
    <lineage>
        <taxon>Bacteria</taxon>
        <taxon>Bacillati</taxon>
        <taxon>Mycoplasmatota</taxon>
        <taxon>Mollicutes</taxon>
        <taxon>Mycoplasmataceae</taxon>
        <taxon>Mycoplasma</taxon>
    </lineage>
</organism>
<proteinExistence type="predicted"/>
<sequence length="154" mass="17422">MVGGLGVAVSAVAPVSLTSTNYSQLQLTKNGASNCKEIQNNKTWDHNWDSRTKDSGPLFACLDKGNQNLSFKWFIKNTDDKFVDVEKLTSTDYSLVLQLKGNVKGGLFIPDKKYFDSNKEDEDIVFLRYKTFEASHCKVEGKDEKNWKIKCPEK</sequence>
<dbReference type="Proteomes" id="UP000018745">
    <property type="component" value="Chromosome"/>
</dbReference>
<evidence type="ECO:0000313" key="2">
    <source>
        <dbReference type="Proteomes" id="UP000018745"/>
    </source>
</evidence>
<name>A0ABM5P262_9MOLU</name>
<keyword evidence="2" id="KW-1185">Reference proteome</keyword>
<dbReference type="EMBL" id="CP006935">
    <property type="protein sequence ID" value="AHC40550.1"/>
    <property type="molecule type" value="Genomic_DNA"/>
</dbReference>
<gene>
    <name evidence="1" type="ORF">OVS_04095</name>
</gene>